<keyword evidence="3" id="KW-1185">Reference proteome</keyword>
<dbReference type="AlphaFoldDB" id="Q82QZ4"/>
<accession>Q82QZ4</accession>
<feature type="compositionally biased region" description="Polar residues" evidence="1">
    <location>
        <begin position="28"/>
        <end position="37"/>
    </location>
</feature>
<reference evidence="2 3" key="2">
    <citation type="journal article" date="2003" name="Nat. Biotechnol.">
        <title>Complete genome sequence and comparative analysis of the industrial microorganism Streptomyces avermitilis.</title>
        <authorList>
            <person name="Ikeda H."/>
            <person name="Ishikawa J."/>
            <person name="Hanamoto A."/>
            <person name="Shinose M."/>
            <person name="Kikuchi H."/>
            <person name="Shiba T."/>
            <person name="Sakaki Y."/>
            <person name="Hattori M."/>
            <person name="Omura S."/>
        </authorList>
    </citation>
    <scope>NUCLEOTIDE SEQUENCE [LARGE SCALE GENOMIC DNA]</scope>
    <source>
        <strain evidence="3">ATCC 31267 / DSM 46492 / JCM 5070 / NBRC 14893 / NCIMB 12804 / NRRL 8165 / MA-4680</strain>
    </source>
</reference>
<protein>
    <submittedName>
        <fullName evidence="2">Uncharacterized protein</fullName>
    </submittedName>
</protein>
<dbReference type="Proteomes" id="UP000000428">
    <property type="component" value="Chromosome"/>
</dbReference>
<gene>
    <name evidence="2" type="ORF">SAVERM_351</name>
</gene>
<dbReference type="EMBL" id="BA000030">
    <property type="protein sequence ID" value="BAC68060.1"/>
    <property type="molecule type" value="Genomic_DNA"/>
</dbReference>
<organism evidence="2 3">
    <name type="scientific">Streptomyces avermitilis (strain ATCC 31267 / DSM 46492 / JCM 5070 / NBRC 14893 / NCIMB 12804 / NRRL 8165 / MA-4680)</name>
    <dbReference type="NCBI Taxonomy" id="227882"/>
    <lineage>
        <taxon>Bacteria</taxon>
        <taxon>Bacillati</taxon>
        <taxon>Actinomycetota</taxon>
        <taxon>Actinomycetes</taxon>
        <taxon>Kitasatosporales</taxon>
        <taxon>Streptomycetaceae</taxon>
        <taxon>Streptomyces</taxon>
    </lineage>
</organism>
<feature type="region of interest" description="Disordered" evidence="1">
    <location>
        <begin position="1"/>
        <end position="44"/>
    </location>
</feature>
<name>Q82QZ4_STRAW</name>
<dbReference type="HOGENOM" id="CLU_1601708_0_0_11"/>
<reference evidence="2 3" key="3">
    <citation type="journal article" date="2014" name="J. Ind. Microbiol. Biotechnol.">
        <title>Genome mining of the Streptomyces avermitilis genome and development of genome-minimized hosts for heterologous expression of biosynthetic gene clusters.</title>
        <authorList>
            <person name="Ikeda H."/>
            <person name="Shin-ya K."/>
            <person name="Omura S."/>
        </authorList>
    </citation>
    <scope>NUCLEOTIDE SEQUENCE [LARGE SCALE GENOMIC DNA]</scope>
    <source>
        <strain evidence="3">ATCC 31267 / DSM 46492 / JCM 5070 / NBRC 14893 / NCIMB 12804 / NRRL 8165 / MA-4680</strain>
    </source>
</reference>
<feature type="compositionally biased region" description="Polar residues" evidence="1">
    <location>
        <begin position="1"/>
        <end position="12"/>
    </location>
</feature>
<evidence type="ECO:0000313" key="2">
    <source>
        <dbReference type="EMBL" id="BAC68060.1"/>
    </source>
</evidence>
<proteinExistence type="predicted"/>
<reference evidence="2 3" key="1">
    <citation type="journal article" date="2001" name="Proc. Natl. Acad. Sci. U.S.A.">
        <title>Genome sequence of an industrial microorganism Streptomyces avermitilis: deducing the ability of producing secondary metabolites.</title>
        <authorList>
            <person name="Omura S."/>
            <person name="Ikeda H."/>
            <person name="Ishikawa J."/>
            <person name="Hanamoto A."/>
            <person name="Takahashi C."/>
            <person name="Shinose M."/>
            <person name="Takahashi Y."/>
            <person name="Horikawa H."/>
            <person name="Nakazawa H."/>
            <person name="Osonoe T."/>
            <person name="Kikuchi H."/>
            <person name="Shiba T."/>
            <person name="Sakaki Y."/>
            <person name="Hattori M."/>
        </authorList>
    </citation>
    <scope>NUCLEOTIDE SEQUENCE [LARGE SCALE GENOMIC DNA]</scope>
    <source>
        <strain evidence="3">ATCC 31267 / DSM 46492 / JCM 5070 / NBRC 14893 / NCIMB 12804 / NRRL 8165 / MA-4680</strain>
    </source>
</reference>
<evidence type="ECO:0000313" key="3">
    <source>
        <dbReference type="Proteomes" id="UP000000428"/>
    </source>
</evidence>
<sequence length="166" mass="17526">MAARSSSPSTQRVGGASFGRCAERKTSRTGVTTSTPIASPVHQTDHVGQNWSALSTPAWARVPLPVVALTSIPVNAPRKINASASRERSNSRRNPVRRSSMYEQTGARVFPDTITSTAQTDGPRETLTRSAPSAIPGQTRGPPRSGLARAIPVGGHSGVTWPRTSC</sequence>
<evidence type="ECO:0000256" key="1">
    <source>
        <dbReference type="SAM" id="MobiDB-lite"/>
    </source>
</evidence>
<dbReference type="KEGG" id="sma:SAVERM_351"/>
<feature type="region of interest" description="Disordered" evidence="1">
    <location>
        <begin position="73"/>
        <end position="166"/>
    </location>
</feature>